<comment type="caution">
    <text evidence="2">The sequence shown here is derived from an EMBL/GenBank/DDBJ whole genome shotgun (WGS) entry which is preliminary data.</text>
</comment>
<dbReference type="Proteomes" id="UP000604046">
    <property type="component" value="Unassembled WGS sequence"/>
</dbReference>
<protein>
    <recommendedName>
        <fullName evidence="4">Pentatricopeptide repeat-containing protein, chloroplastic</fullName>
    </recommendedName>
</protein>
<keyword evidence="1" id="KW-0677">Repeat</keyword>
<dbReference type="AlphaFoldDB" id="A0A812I0I3"/>
<reference evidence="2" key="1">
    <citation type="submission" date="2021-02" db="EMBL/GenBank/DDBJ databases">
        <authorList>
            <person name="Dougan E. K."/>
            <person name="Rhodes N."/>
            <person name="Thang M."/>
            <person name="Chan C."/>
        </authorList>
    </citation>
    <scope>NUCLEOTIDE SEQUENCE</scope>
</reference>
<dbReference type="OrthoDB" id="433757at2759"/>
<evidence type="ECO:0008006" key="4">
    <source>
        <dbReference type="Google" id="ProtNLM"/>
    </source>
</evidence>
<organism evidence="2 3">
    <name type="scientific">Symbiodinium natans</name>
    <dbReference type="NCBI Taxonomy" id="878477"/>
    <lineage>
        <taxon>Eukaryota</taxon>
        <taxon>Sar</taxon>
        <taxon>Alveolata</taxon>
        <taxon>Dinophyceae</taxon>
        <taxon>Suessiales</taxon>
        <taxon>Symbiodiniaceae</taxon>
        <taxon>Symbiodinium</taxon>
    </lineage>
</organism>
<evidence type="ECO:0000313" key="3">
    <source>
        <dbReference type="Proteomes" id="UP000604046"/>
    </source>
</evidence>
<dbReference type="PANTHER" id="PTHR47447">
    <property type="entry name" value="OS03G0856100 PROTEIN"/>
    <property type="match status" value="1"/>
</dbReference>
<dbReference type="InterPro" id="IPR011990">
    <property type="entry name" value="TPR-like_helical_dom_sf"/>
</dbReference>
<accession>A0A812I0I3</accession>
<keyword evidence="3" id="KW-1185">Reference proteome</keyword>
<dbReference type="PANTHER" id="PTHR47447:SF17">
    <property type="entry name" value="OS12G0638900 PROTEIN"/>
    <property type="match status" value="1"/>
</dbReference>
<dbReference type="EMBL" id="CAJNDS010000125">
    <property type="protein sequence ID" value="CAE6966391.1"/>
    <property type="molecule type" value="Genomic_DNA"/>
</dbReference>
<evidence type="ECO:0000256" key="1">
    <source>
        <dbReference type="ARBA" id="ARBA00022737"/>
    </source>
</evidence>
<name>A0A812I0I3_9DINO</name>
<sequence>MPRQLGWEDGSGISVREALSSFRKQGRWRPALQLLQDAKEARLGSVDLIVFNIALDAASGRGRWQRALSMIATERAPDAYSWNTLAGSVSKAKLWSHSLTTLDALCRRQVAGVVAYNTSISSLTQAMGWSRARSLLLRMSLASLQPDVTSCSAAVACAQGPEVAADAWRDTLALLESIKGSSLSRSIILRSSLMTCVSRASRWASAWDLMRETRQHALQCNVVALCAATVAAQLGLRWRRAVGSFEAARHQELRVNDVLFGALLSAEAGTSWARALQWTRDLRGIGLRNSPVLLAIACSILPWKESLGALDCASASAVAIGASAVNAAIGGCGEAACWQAAVAMVCRLSHGGRPSATAITYTAAAGACERGRQRRQAVDLLRGIRRARLESDRTAEGAAMALEVSSWRRALWRLAITGCVDSVMQAATMSTCGQHGRWAVVLDLLKTPAPSSVESVNVAIEACKIKSLWRAALALLATARERDLKPDVLTLSSTLGACAEVRQPTSLWPSTLLLLEAMALRQVRPNLLCWIEATPSHARPVPPQLLHILRGHRISWCLGALLQSQWRASASANYGNKWFTGPLSKFQALLSELVYNTQANLGGVGAEMRFCIGTQQLLTWQEFVEELAARETGPLVRDKVADLLDQDCCPPPLALALSLVKLRVAVSVALHVKAGQTSVRYASTGGVGVPPEV</sequence>
<proteinExistence type="predicted"/>
<dbReference type="Gene3D" id="1.25.40.10">
    <property type="entry name" value="Tetratricopeptide repeat domain"/>
    <property type="match status" value="3"/>
</dbReference>
<evidence type="ECO:0000313" key="2">
    <source>
        <dbReference type="EMBL" id="CAE6966391.1"/>
    </source>
</evidence>
<gene>
    <name evidence="2" type="ORF">SNAT2548_LOCUS2208</name>
</gene>